<sequence length="108" mass="11308">MDKKSLTAVARQQLKLAASASSGRSSQTIYGGHTHSLRQTVIALTAGQSLAEHETQSEATLQVLTGVLTLISGTKEWKGSPGDLLVIPAARHSVKAIDDAAFLLTVAK</sequence>
<evidence type="ECO:0000313" key="2">
    <source>
        <dbReference type="Proteomes" id="UP000565711"/>
    </source>
</evidence>
<dbReference type="CDD" id="cd02230">
    <property type="entry name" value="cupin_HP0902-like"/>
    <property type="match status" value="1"/>
</dbReference>
<dbReference type="RefSeq" id="WP_067870410.1">
    <property type="nucleotide sequence ID" value="NZ_JAAXOP010000001.1"/>
</dbReference>
<name>A0A846XT57_9NOCA</name>
<evidence type="ECO:0000313" key="1">
    <source>
        <dbReference type="EMBL" id="NKY48685.1"/>
    </source>
</evidence>
<accession>A0A846XT57</accession>
<proteinExistence type="predicted"/>
<keyword evidence="2" id="KW-1185">Reference proteome</keyword>
<dbReference type="SUPFAM" id="SSF51182">
    <property type="entry name" value="RmlC-like cupins"/>
    <property type="match status" value="1"/>
</dbReference>
<organism evidence="1 2">
    <name type="scientific">Nocardia vermiculata</name>
    <dbReference type="NCBI Taxonomy" id="257274"/>
    <lineage>
        <taxon>Bacteria</taxon>
        <taxon>Bacillati</taxon>
        <taxon>Actinomycetota</taxon>
        <taxon>Actinomycetes</taxon>
        <taxon>Mycobacteriales</taxon>
        <taxon>Nocardiaceae</taxon>
        <taxon>Nocardia</taxon>
    </lineage>
</organism>
<protein>
    <submittedName>
        <fullName evidence="1">LuxR family transcriptional regulator</fullName>
    </submittedName>
</protein>
<dbReference type="PANTHER" id="PTHR37694">
    <property type="entry name" value="SLR8022 PROTEIN"/>
    <property type="match status" value="1"/>
</dbReference>
<dbReference type="PANTHER" id="PTHR37694:SF1">
    <property type="entry name" value="SLR8022 PROTEIN"/>
    <property type="match status" value="1"/>
</dbReference>
<dbReference type="AlphaFoldDB" id="A0A846XT57"/>
<dbReference type="Gene3D" id="2.60.120.10">
    <property type="entry name" value="Jelly Rolls"/>
    <property type="match status" value="1"/>
</dbReference>
<dbReference type="EMBL" id="JAAXOP010000001">
    <property type="protein sequence ID" value="NKY48685.1"/>
    <property type="molecule type" value="Genomic_DNA"/>
</dbReference>
<comment type="caution">
    <text evidence="1">The sequence shown here is derived from an EMBL/GenBank/DDBJ whole genome shotgun (WGS) entry which is preliminary data.</text>
</comment>
<reference evidence="1 2" key="1">
    <citation type="submission" date="2020-04" db="EMBL/GenBank/DDBJ databases">
        <title>MicrobeNet Type strains.</title>
        <authorList>
            <person name="Nicholson A.C."/>
        </authorList>
    </citation>
    <scope>NUCLEOTIDE SEQUENCE [LARGE SCALE GENOMIC DNA]</scope>
    <source>
        <strain evidence="1 2">JCM 12354</strain>
    </source>
</reference>
<gene>
    <name evidence="1" type="ORF">HGA08_00480</name>
</gene>
<dbReference type="InterPro" id="IPR011051">
    <property type="entry name" value="RmlC_Cupin_sf"/>
</dbReference>
<dbReference type="InterPro" id="IPR014710">
    <property type="entry name" value="RmlC-like_jellyroll"/>
</dbReference>
<dbReference type="Proteomes" id="UP000565711">
    <property type="component" value="Unassembled WGS sequence"/>
</dbReference>